<organism evidence="1 2">
    <name type="scientific">Mesorhizobium erdmanii</name>
    <dbReference type="NCBI Taxonomy" id="1777866"/>
    <lineage>
        <taxon>Bacteria</taxon>
        <taxon>Pseudomonadati</taxon>
        <taxon>Pseudomonadota</taxon>
        <taxon>Alphaproteobacteria</taxon>
        <taxon>Hyphomicrobiales</taxon>
        <taxon>Phyllobacteriaceae</taxon>
        <taxon>Mesorhizobium</taxon>
    </lineage>
</organism>
<name>A0A6M7USE6_9HYPH</name>
<keyword evidence="2" id="KW-1185">Reference proteome</keyword>
<dbReference type="Proteomes" id="UP000503339">
    <property type="component" value="Chromosome"/>
</dbReference>
<evidence type="ECO:0000313" key="1">
    <source>
        <dbReference type="EMBL" id="QKC78877.1"/>
    </source>
</evidence>
<proteinExistence type="predicted"/>
<sequence length="68" mass="7703">MLDDTARKPSRLNMHALLRDRGHDQYAQVLSTSDGRERNDRPFVAAVTNNFSIRRSKRMMIAIGTAAT</sequence>
<protein>
    <submittedName>
        <fullName evidence="1">Uncharacterized protein</fullName>
    </submittedName>
</protein>
<dbReference type="KEGG" id="merd:EB233_28010"/>
<gene>
    <name evidence="1" type="ORF">EB233_28010</name>
</gene>
<dbReference type="AlphaFoldDB" id="A0A6M7USE6"/>
<accession>A0A6M7USE6</accession>
<reference evidence="1 2" key="1">
    <citation type="submission" date="2018-10" db="EMBL/GenBank/DDBJ databases">
        <authorList>
            <person name="Perry B.J."/>
            <person name="Sullivan J.T."/>
            <person name="Murphy R.J.T."/>
            <person name="Ramsay J.P."/>
            <person name="Ronson C.W."/>
        </authorList>
    </citation>
    <scope>NUCLEOTIDE SEQUENCE [LARGE SCALE GENOMIC DNA]</scope>
    <source>
        <strain evidence="1 2">NZP2014</strain>
    </source>
</reference>
<dbReference type="EMBL" id="CP033361">
    <property type="protein sequence ID" value="QKC78877.1"/>
    <property type="molecule type" value="Genomic_DNA"/>
</dbReference>
<evidence type="ECO:0000313" key="2">
    <source>
        <dbReference type="Proteomes" id="UP000503339"/>
    </source>
</evidence>